<dbReference type="InterPro" id="IPR056561">
    <property type="entry name" value="NFP_LYK_LysM1"/>
</dbReference>
<feature type="domain" description="LYK3/4/5 second LysM" evidence="3">
    <location>
        <begin position="132"/>
        <end position="170"/>
    </location>
</feature>
<dbReference type="Pfam" id="PF23446">
    <property type="entry name" value="LysM1_NFP_LYK"/>
    <property type="match status" value="1"/>
</dbReference>
<dbReference type="Proteomes" id="UP000288805">
    <property type="component" value="Unassembled WGS sequence"/>
</dbReference>
<comment type="caution">
    <text evidence="4">The sequence shown here is derived from an EMBL/GenBank/DDBJ whole genome shotgun (WGS) entry which is preliminary data.</text>
</comment>
<gene>
    <name evidence="4" type="primary">LYK5_2</name>
    <name evidence="4" type="ORF">CK203_084696</name>
</gene>
<proteinExistence type="predicted"/>
<protein>
    <submittedName>
        <fullName evidence="4">Protein LYK5</fullName>
    </submittedName>
</protein>
<dbReference type="InterPro" id="IPR056562">
    <property type="entry name" value="LysM2_CERK1_LYK3_4_5"/>
</dbReference>
<sequence length="280" mass="31910">MQLHMEMEKNMNSRVYIKFGGWWWWRMRMVLLLLVWISVAQAQQSYVNNHQLDCDNNFNETNGFQCNGPRSCHSYLTFRSAPPSYDSPPSIAYLLNSEPAQIATINEVSDVDTISKDTVLIVPVNCSCSGDFYQHNTTYTLKSASETYFSLANNTYQGLTTCQALKAQNLMTIGTSRWGCICRFRSCAPAPLRIRPPPDLTTCFLISSPGAILSIQSLKSLVWMTCSPYMMPIASLLLALFTPSPPFSSRLRILPPRSKLPSLRLRHRLQKPPWSLWRRQ</sequence>
<keyword evidence="1" id="KW-0732">Signal</keyword>
<dbReference type="PANTHER" id="PTHR45927">
    <property type="entry name" value="LYSM-DOMAIN RECEPTOR-LIKE KINASE-RELATED"/>
    <property type="match status" value="1"/>
</dbReference>
<feature type="domain" description="NFP/LYK4/5 first LysM" evidence="2">
    <location>
        <begin position="71"/>
        <end position="128"/>
    </location>
</feature>
<feature type="signal peptide" evidence="1">
    <location>
        <begin position="1"/>
        <end position="42"/>
    </location>
</feature>
<dbReference type="Pfam" id="PF23472">
    <property type="entry name" value="LysM2_CERK1_LYK3_4_5"/>
    <property type="match status" value="1"/>
</dbReference>
<dbReference type="AlphaFoldDB" id="A0A438ETY1"/>
<accession>A0A438ETY1</accession>
<evidence type="ECO:0000256" key="1">
    <source>
        <dbReference type="SAM" id="SignalP"/>
    </source>
</evidence>
<evidence type="ECO:0000259" key="2">
    <source>
        <dbReference type="Pfam" id="PF23446"/>
    </source>
</evidence>
<evidence type="ECO:0000313" key="4">
    <source>
        <dbReference type="EMBL" id="RVW51229.1"/>
    </source>
</evidence>
<feature type="chain" id="PRO_5019549375" evidence="1">
    <location>
        <begin position="43"/>
        <end position="280"/>
    </location>
</feature>
<reference evidence="4 5" key="1">
    <citation type="journal article" date="2018" name="PLoS Genet.">
        <title>Population sequencing reveals clonal diversity and ancestral inbreeding in the grapevine cultivar Chardonnay.</title>
        <authorList>
            <person name="Roach M.J."/>
            <person name="Johnson D.L."/>
            <person name="Bohlmann J."/>
            <person name="van Vuuren H.J."/>
            <person name="Jones S.J."/>
            <person name="Pretorius I.S."/>
            <person name="Schmidt S.A."/>
            <person name="Borneman A.R."/>
        </authorList>
    </citation>
    <scope>NUCLEOTIDE SEQUENCE [LARGE SCALE GENOMIC DNA]</scope>
    <source>
        <strain evidence="5">cv. Chardonnay</strain>
        <tissue evidence="4">Leaf</tissue>
    </source>
</reference>
<dbReference type="PANTHER" id="PTHR45927:SF6">
    <property type="entry name" value="PROTEIN LYK5"/>
    <property type="match status" value="1"/>
</dbReference>
<dbReference type="InterPro" id="IPR052611">
    <property type="entry name" value="Plant_RLK_LysM"/>
</dbReference>
<evidence type="ECO:0000313" key="5">
    <source>
        <dbReference type="Proteomes" id="UP000288805"/>
    </source>
</evidence>
<dbReference type="EMBL" id="QGNW01001186">
    <property type="protein sequence ID" value="RVW51229.1"/>
    <property type="molecule type" value="Genomic_DNA"/>
</dbReference>
<name>A0A438ETY1_VITVI</name>
<organism evidence="4 5">
    <name type="scientific">Vitis vinifera</name>
    <name type="common">Grape</name>
    <dbReference type="NCBI Taxonomy" id="29760"/>
    <lineage>
        <taxon>Eukaryota</taxon>
        <taxon>Viridiplantae</taxon>
        <taxon>Streptophyta</taxon>
        <taxon>Embryophyta</taxon>
        <taxon>Tracheophyta</taxon>
        <taxon>Spermatophyta</taxon>
        <taxon>Magnoliopsida</taxon>
        <taxon>eudicotyledons</taxon>
        <taxon>Gunneridae</taxon>
        <taxon>Pentapetalae</taxon>
        <taxon>rosids</taxon>
        <taxon>Vitales</taxon>
        <taxon>Vitaceae</taxon>
        <taxon>Viteae</taxon>
        <taxon>Vitis</taxon>
    </lineage>
</organism>
<evidence type="ECO:0000259" key="3">
    <source>
        <dbReference type="Pfam" id="PF23472"/>
    </source>
</evidence>